<dbReference type="OMA" id="WWYALTI"/>
<dbReference type="Pfam" id="PF04193">
    <property type="entry name" value="PQ-loop"/>
    <property type="match status" value="1"/>
</dbReference>
<evidence type="ECO:0000313" key="6">
    <source>
        <dbReference type="EMBL" id="EAY19866.1"/>
    </source>
</evidence>
<dbReference type="OrthoDB" id="19344at2759"/>
<evidence type="ECO:0000256" key="2">
    <source>
        <dbReference type="ARBA" id="ARBA00022692"/>
    </source>
</evidence>
<protein>
    <recommendedName>
        <fullName evidence="8">PQ loop repeat family protein</fullName>
    </recommendedName>
</protein>
<evidence type="ECO:0000256" key="5">
    <source>
        <dbReference type="SAM" id="Phobius"/>
    </source>
</evidence>
<dbReference type="RefSeq" id="XP_001580852.1">
    <property type="nucleotide sequence ID" value="XM_001580802.1"/>
</dbReference>
<dbReference type="PANTHER" id="PTHR16201:SF11">
    <property type="entry name" value="PQ-LOOP REPEAT-CONTAINING PROTEIN"/>
    <property type="match status" value="1"/>
</dbReference>
<dbReference type="InParanoid" id="A2DI70"/>
<organism evidence="6 7">
    <name type="scientific">Trichomonas vaginalis (strain ATCC PRA-98 / G3)</name>
    <dbReference type="NCBI Taxonomy" id="412133"/>
    <lineage>
        <taxon>Eukaryota</taxon>
        <taxon>Metamonada</taxon>
        <taxon>Parabasalia</taxon>
        <taxon>Trichomonadida</taxon>
        <taxon>Trichomonadidae</taxon>
        <taxon>Trichomonas</taxon>
    </lineage>
</organism>
<feature type="transmembrane region" description="Helical" evidence="5">
    <location>
        <begin position="239"/>
        <end position="264"/>
    </location>
</feature>
<evidence type="ECO:0000256" key="3">
    <source>
        <dbReference type="ARBA" id="ARBA00022989"/>
    </source>
</evidence>
<keyword evidence="3 5" id="KW-1133">Transmembrane helix</keyword>
<accession>A2DI70</accession>
<name>A2DI70_TRIV3</name>
<evidence type="ECO:0000313" key="7">
    <source>
        <dbReference type="Proteomes" id="UP000001542"/>
    </source>
</evidence>
<evidence type="ECO:0000256" key="4">
    <source>
        <dbReference type="ARBA" id="ARBA00023136"/>
    </source>
</evidence>
<dbReference type="Gene3D" id="1.20.1280.290">
    <property type="match status" value="1"/>
</dbReference>
<reference evidence="6" key="1">
    <citation type="submission" date="2006-10" db="EMBL/GenBank/DDBJ databases">
        <authorList>
            <person name="Amadeo P."/>
            <person name="Zhao Q."/>
            <person name="Wortman J."/>
            <person name="Fraser-Liggett C."/>
            <person name="Carlton J."/>
        </authorList>
    </citation>
    <scope>NUCLEOTIDE SEQUENCE</scope>
    <source>
        <strain evidence="6">G3</strain>
    </source>
</reference>
<keyword evidence="2 5" id="KW-0812">Transmembrane</keyword>
<keyword evidence="7" id="KW-1185">Reference proteome</keyword>
<proteinExistence type="predicted"/>
<dbReference type="eggNOG" id="ENOG502QV5C">
    <property type="taxonomic scope" value="Eukaryota"/>
</dbReference>
<feature type="transmembrane region" description="Helical" evidence="5">
    <location>
        <begin position="104"/>
        <end position="125"/>
    </location>
</feature>
<dbReference type="InterPro" id="IPR051415">
    <property type="entry name" value="LAAT-1"/>
</dbReference>
<dbReference type="VEuPathDB" id="TrichDB:TVAGG3_0712410"/>
<dbReference type="InterPro" id="IPR006603">
    <property type="entry name" value="PQ-loop_rpt"/>
</dbReference>
<evidence type="ECO:0008006" key="8">
    <source>
        <dbReference type="Google" id="ProtNLM"/>
    </source>
</evidence>
<dbReference type="AlphaFoldDB" id="A2DI70"/>
<feature type="transmembrane region" description="Helical" evidence="5">
    <location>
        <begin position="57"/>
        <end position="76"/>
    </location>
</feature>
<feature type="transmembrane region" description="Helical" evidence="5">
    <location>
        <begin position="179"/>
        <end position="198"/>
    </location>
</feature>
<sequence>MDTFAGYPYSFAGFIDYSNCYHPVAIPWLLVGIGVSIGTVVSVIPQLQKFVQKRSNYGMNTLTICLISYGQIINFVNYFCLHSADFVGIVTCPFTMYAPRLVTFLNLFLLWYMYLGNVYLNFIYFDKQPRENRTMNFIRIERKFQLMLTFILFITNFATLAAFSILGFLHGYASSSLRYYGTVLGTAGGVLAACQYLPQMITTCRVKGPGSLSMLLLAIQVPGGLLNVSFMAFANHDHWATWLPIFVAAIQQGILLAICIIFTIRNKHQHHPFSEDPLLTDSSTINHTH</sequence>
<dbReference type="EMBL" id="DS113203">
    <property type="protein sequence ID" value="EAY19866.1"/>
    <property type="molecule type" value="Genomic_DNA"/>
</dbReference>
<dbReference type="PANTHER" id="PTHR16201">
    <property type="entry name" value="SEVEN TRANSMEMBRANE PROTEIN 1-RELATED"/>
    <property type="match status" value="1"/>
</dbReference>
<dbReference type="KEGG" id="tva:5465396"/>
<keyword evidence="4 5" id="KW-0472">Membrane</keyword>
<dbReference type="GO" id="GO:0016020">
    <property type="term" value="C:membrane"/>
    <property type="evidence" value="ECO:0000318"/>
    <property type="project" value="GO_Central"/>
</dbReference>
<dbReference type="VEuPathDB" id="TrichDB:TVAG_129740"/>
<feature type="transmembrane region" description="Helical" evidence="5">
    <location>
        <begin position="210"/>
        <end position="233"/>
    </location>
</feature>
<feature type="transmembrane region" description="Helical" evidence="5">
    <location>
        <begin position="25"/>
        <end position="45"/>
    </location>
</feature>
<comment type="subcellular location">
    <subcellularLocation>
        <location evidence="1">Membrane</location>
        <topology evidence="1">Multi-pass membrane protein</topology>
    </subcellularLocation>
</comment>
<evidence type="ECO:0000256" key="1">
    <source>
        <dbReference type="ARBA" id="ARBA00004141"/>
    </source>
</evidence>
<feature type="transmembrane region" description="Helical" evidence="5">
    <location>
        <begin position="146"/>
        <end position="173"/>
    </location>
</feature>
<dbReference type="Proteomes" id="UP000001542">
    <property type="component" value="Unassembled WGS sequence"/>
</dbReference>
<gene>
    <name evidence="6" type="ORF">TVAG_129740</name>
</gene>
<reference evidence="6" key="2">
    <citation type="journal article" date="2007" name="Science">
        <title>Draft genome sequence of the sexually transmitted pathogen Trichomonas vaginalis.</title>
        <authorList>
            <person name="Carlton J.M."/>
            <person name="Hirt R.P."/>
            <person name="Silva J.C."/>
            <person name="Delcher A.L."/>
            <person name="Schatz M."/>
            <person name="Zhao Q."/>
            <person name="Wortman J.R."/>
            <person name="Bidwell S.L."/>
            <person name="Alsmark U.C.M."/>
            <person name="Besteiro S."/>
            <person name="Sicheritz-Ponten T."/>
            <person name="Noel C.J."/>
            <person name="Dacks J.B."/>
            <person name="Foster P.G."/>
            <person name="Simillion C."/>
            <person name="Van de Peer Y."/>
            <person name="Miranda-Saavedra D."/>
            <person name="Barton G.J."/>
            <person name="Westrop G.D."/>
            <person name="Mueller S."/>
            <person name="Dessi D."/>
            <person name="Fiori P.L."/>
            <person name="Ren Q."/>
            <person name="Paulsen I."/>
            <person name="Zhang H."/>
            <person name="Bastida-Corcuera F.D."/>
            <person name="Simoes-Barbosa A."/>
            <person name="Brown M.T."/>
            <person name="Hayes R.D."/>
            <person name="Mukherjee M."/>
            <person name="Okumura C.Y."/>
            <person name="Schneider R."/>
            <person name="Smith A.J."/>
            <person name="Vanacova S."/>
            <person name="Villalvazo M."/>
            <person name="Haas B.J."/>
            <person name="Pertea M."/>
            <person name="Feldblyum T.V."/>
            <person name="Utterback T.R."/>
            <person name="Shu C.L."/>
            <person name="Osoegawa K."/>
            <person name="de Jong P.J."/>
            <person name="Hrdy I."/>
            <person name="Horvathova L."/>
            <person name="Zubacova Z."/>
            <person name="Dolezal P."/>
            <person name="Malik S.B."/>
            <person name="Logsdon J.M. Jr."/>
            <person name="Henze K."/>
            <person name="Gupta A."/>
            <person name="Wang C.C."/>
            <person name="Dunne R.L."/>
            <person name="Upcroft J.A."/>
            <person name="Upcroft P."/>
            <person name="White O."/>
            <person name="Salzberg S.L."/>
            <person name="Tang P."/>
            <person name="Chiu C.-H."/>
            <person name="Lee Y.-S."/>
            <person name="Embley T.M."/>
            <person name="Coombs G.H."/>
            <person name="Mottram J.C."/>
            <person name="Tachezy J."/>
            <person name="Fraser-Liggett C.M."/>
            <person name="Johnson P.J."/>
        </authorList>
    </citation>
    <scope>NUCLEOTIDE SEQUENCE [LARGE SCALE GENOMIC DNA]</scope>
    <source>
        <strain evidence="6">G3</strain>
    </source>
</reference>